<sequence length="46" mass="5061">MLIESGKLLALYGHCRGATVQRPKAGRIGWHALARNAAWNRNDDTA</sequence>
<organism evidence="1 2">
    <name type="scientific">Methylobacterium isbiliense</name>
    <dbReference type="NCBI Taxonomy" id="315478"/>
    <lineage>
        <taxon>Bacteria</taxon>
        <taxon>Pseudomonadati</taxon>
        <taxon>Pseudomonadota</taxon>
        <taxon>Alphaproteobacteria</taxon>
        <taxon>Hyphomicrobiales</taxon>
        <taxon>Methylobacteriaceae</taxon>
        <taxon>Methylobacterium</taxon>
    </lineage>
</organism>
<dbReference type="RefSeq" id="WP_238240455.1">
    <property type="nucleotide sequence ID" value="NZ_BPQQ01000067.1"/>
</dbReference>
<gene>
    <name evidence="1" type="ORF">GMJLKIPL_5050</name>
</gene>
<reference evidence="1" key="1">
    <citation type="journal article" date="2021" name="Front. Microbiol.">
        <title>Comprehensive Comparative Genomics and Phenotyping of Methylobacterium Species.</title>
        <authorList>
            <person name="Alessa O."/>
            <person name="Ogura Y."/>
            <person name="Fujitani Y."/>
            <person name="Takami H."/>
            <person name="Hayashi T."/>
            <person name="Sahin N."/>
            <person name="Tani A."/>
        </authorList>
    </citation>
    <scope>NUCLEOTIDE SEQUENCE</scope>
    <source>
        <strain evidence="1">DSM 17168</strain>
    </source>
</reference>
<name>A0ABQ4SMY7_9HYPH</name>
<dbReference type="Proteomes" id="UP001055153">
    <property type="component" value="Unassembled WGS sequence"/>
</dbReference>
<accession>A0ABQ4SMY7</accession>
<comment type="caution">
    <text evidence="1">The sequence shown here is derived from an EMBL/GenBank/DDBJ whole genome shotgun (WGS) entry which is preliminary data.</text>
</comment>
<evidence type="ECO:0000313" key="2">
    <source>
        <dbReference type="Proteomes" id="UP001055153"/>
    </source>
</evidence>
<proteinExistence type="predicted"/>
<dbReference type="EMBL" id="BPQQ01000067">
    <property type="protein sequence ID" value="GJE03099.1"/>
    <property type="molecule type" value="Genomic_DNA"/>
</dbReference>
<keyword evidence="2" id="KW-1185">Reference proteome</keyword>
<protein>
    <submittedName>
        <fullName evidence="1">Uncharacterized protein</fullName>
    </submittedName>
</protein>
<reference evidence="1" key="2">
    <citation type="submission" date="2021-08" db="EMBL/GenBank/DDBJ databases">
        <authorList>
            <person name="Tani A."/>
            <person name="Ola A."/>
            <person name="Ogura Y."/>
            <person name="Katsura K."/>
            <person name="Hayashi T."/>
        </authorList>
    </citation>
    <scope>NUCLEOTIDE SEQUENCE</scope>
    <source>
        <strain evidence="1">DSM 17168</strain>
    </source>
</reference>
<evidence type="ECO:0000313" key="1">
    <source>
        <dbReference type="EMBL" id="GJE03099.1"/>
    </source>
</evidence>